<keyword evidence="9" id="KW-0804">Transcription</keyword>
<dbReference type="InterPro" id="IPR013711">
    <property type="entry name" value="RunxI_C_dom"/>
</dbReference>
<dbReference type="GO" id="GO:0005634">
    <property type="term" value="C:nucleus"/>
    <property type="evidence" value="ECO:0007669"/>
    <property type="project" value="UniProtKB-SubCell"/>
</dbReference>
<dbReference type="PRINTS" id="PR00967">
    <property type="entry name" value="ONCOGENEAML1"/>
</dbReference>
<feature type="region of interest" description="Disordered" evidence="13">
    <location>
        <begin position="142"/>
        <end position="164"/>
    </location>
</feature>
<evidence type="ECO:0000313" key="16">
    <source>
        <dbReference type="Proteomes" id="UP000193380"/>
    </source>
</evidence>
<organism evidence="15 16">
    <name type="scientific">Oncorhynchus mykiss</name>
    <name type="common">Rainbow trout</name>
    <name type="synonym">Salmo gairdneri</name>
    <dbReference type="NCBI Taxonomy" id="8022"/>
    <lineage>
        <taxon>Eukaryota</taxon>
        <taxon>Metazoa</taxon>
        <taxon>Chordata</taxon>
        <taxon>Craniata</taxon>
        <taxon>Vertebrata</taxon>
        <taxon>Euteleostomi</taxon>
        <taxon>Actinopterygii</taxon>
        <taxon>Neopterygii</taxon>
        <taxon>Teleostei</taxon>
        <taxon>Protacanthopterygii</taxon>
        <taxon>Salmoniformes</taxon>
        <taxon>Salmonidae</taxon>
        <taxon>Salmoninae</taxon>
        <taxon>Oncorhynchus</taxon>
    </lineage>
</organism>
<keyword evidence="7" id="KW-0805">Transcription regulation</keyword>
<evidence type="ECO:0000256" key="10">
    <source>
        <dbReference type="ARBA" id="ARBA00023242"/>
    </source>
</evidence>
<feature type="domain" description="Runx C-terminal" evidence="14">
    <location>
        <begin position="83"/>
        <end position="172"/>
    </location>
</feature>
<keyword evidence="3" id="KW-0488">Methylation</keyword>
<dbReference type="STRING" id="8022.A0A060YVR6"/>
<evidence type="ECO:0000256" key="11">
    <source>
        <dbReference type="ARBA" id="ARBA00069948"/>
    </source>
</evidence>
<dbReference type="InterPro" id="IPR000040">
    <property type="entry name" value="AML1_Runt"/>
</dbReference>
<dbReference type="PaxDb" id="8022-A0A060YVR6"/>
<dbReference type="PANTHER" id="PTHR11950:SF39">
    <property type="entry name" value="RUNT-RELATED TRANSCRIPTION FACTOR"/>
    <property type="match status" value="1"/>
</dbReference>
<evidence type="ECO:0000256" key="6">
    <source>
        <dbReference type="ARBA" id="ARBA00022782"/>
    </source>
</evidence>
<dbReference type="Gene3D" id="4.10.770.10">
    <property type="entry name" value="Signal Protein Aml-1b, Chain A, domain 3"/>
    <property type="match status" value="1"/>
</dbReference>
<dbReference type="GO" id="GO:0030182">
    <property type="term" value="P:neuron differentiation"/>
    <property type="evidence" value="ECO:0007669"/>
    <property type="project" value="TreeGrafter"/>
</dbReference>
<dbReference type="FunFam" id="4.10.770.10:FF:000001">
    <property type="entry name" value="Runt-related transcription factor"/>
    <property type="match status" value="1"/>
</dbReference>
<dbReference type="GO" id="GO:0005737">
    <property type="term" value="C:cytoplasm"/>
    <property type="evidence" value="ECO:0007669"/>
    <property type="project" value="UniProtKB-SubCell"/>
</dbReference>
<keyword evidence="6" id="KW-0221">Differentiation</keyword>
<dbReference type="EMBL" id="FR922070">
    <property type="protein sequence ID" value="CDQ95657.1"/>
    <property type="molecule type" value="Genomic_DNA"/>
</dbReference>
<dbReference type="GO" id="GO:0002062">
    <property type="term" value="P:chondrocyte differentiation"/>
    <property type="evidence" value="ECO:0007669"/>
    <property type="project" value="TreeGrafter"/>
</dbReference>
<dbReference type="GO" id="GO:0005524">
    <property type="term" value="F:ATP binding"/>
    <property type="evidence" value="ECO:0007669"/>
    <property type="project" value="InterPro"/>
</dbReference>
<dbReference type="PANTHER" id="PTHR11950">
    <property type="entry name" value="RUNT RELATED"/>
    <property type="match status" value="1"/>
</dbReference>
<reference evidence="15" key="1">
    <citation type="journal article" date="2014" name="Nat. Commun.">
        <title>The rainbow trout genome provides novel insights into evolution after whole-genome duplication in vertebrates.</title>
        <authorList>
            <person name="Berthelot C."/>
            <person name="Brunet F."/>
            <person name="Chalopin D."/>
            <person name="Juanchich A."/>
            <person name="Bernard M."/>
            <person name="Noel B."/>
            <person name="Bento P."/>
            <person name="Da Silva C."/>
            <person name="Labadie K."/>
            <person name="Alberti A."/>
            <person name="Aury J.M."/>
            <person name="Louis A."/>
            <person name="Dehais P."/>
            <person name="Bardou P."/>
            <person name="Montfort J."/>
            <person name="Klopp C."/>
            <person name="Cabau C."/>
            <person name="Gaspin C."/>
            <person name="Thorgaard G.H."/>
            <person name="Boussaha M."/>
            <person name="Quillet E."/>
            <person name="Guyomard R."/>
            <person name="Galiana D."/>
            <person name="Bobe J."/>
            <person name="Volff J.N."/>
            <person name="Genet C."/>
            <person name="Wincker P."/>
            <person name="Jaillon O."/>
            <person name="Roest Crollius H."/>
            <person name="Guiguen Y."/>
        </authorList>
    </citation>
    <scope>NUCLEOTIDE SEQUENCE [LARGE SCALE GENOMIC DNA]</scope>
</reference>
<keyword evidence="5" id="KW-0597">Phosphoprotein</keyword>
<reference evidence="15" key="2">
    <citation type="submission" date="2014-03" db="EMBL/GenBank/DDBJ databases">
        <authorList>
            <person name="Genoscope - CEA"/>
        </authorList>
    </citation>
    <scope>NUCLEOTIDE SEQUENCE</scope>
</reference>
<dbReference type="GO" id="GO:0001503">
    <property type="term" value="P:ossification"/>
    <property type="evidence" value="ECO:0007669"/>
    <property type="project" value="TreeGrafter"/>
</dbReference>
<evidence type="ECO:0000256" key="3">
    <source>
        <dbReference type="ARBA" id="ARBA00022481"/>
    </source>
</evidence>
<comment type="subcellular location">
    <subcellularLocation>
        <location evidence="2">Cytoplasm</location>
    </subcellularLocation>
    <subcellularLocation>
        <location evidence="1">Nucleus</location>
    </subcellularLocation>
</comment>
<evidence type="ECO:0000256" key="7">
    <source>
        <dbReference type="ARBA" id="ARBA00023015"/>
    </source>
</evidence>
<dbReference type="InterPro" id="IPR027384">
    <property type="entry name" value="Runx_central_dom_sf"/>
</dbReference>
<evidence type="ECO:0000256" key="8">
    <source>
        <dbReference type="ARBA" id="ARBA00023125"/>
    </source>
</evidence>
<dbReference type="Pfam" id="PF08504">
    <property type="entry name" value="RunxI"/>
    <property type="match status" value="1"/>
</dbReference>
<keyword evidence="4" id="KW-0963">Cytoplasm</keyword>
<feature type="compositionally biased region" description="Polar residues" evidence="13">
    <location>
        <begin position="149"/>
        <end position="158"/>
    </location>
</feature>
<evidence type="ECO:0000256" key="2">
    <source>
        <dbReference type="ARBA" id="ARBA00004496"/>
    </source>
</evidence>
<dbReference type="Proteomes" id="UP000193380">
    <property type="component" value="Unassembled WGS sequence"/>
</dbReference>
<dbReference type="AlphaFoldDB" id="A0A060YVR6"/>
<gene>
    <name evidence="15" type="ORF">GSONMT00001001001</name>
</gene>
<sequence>MTCFNRVLPLHPSLSLGSSDLSPFPGQFERQFPGLSSLTESGFSSPRMHYPTTFTYTPPVTSAMSLGSAHYHPYLPPPYPGSTQSQSGPFPTSSAPYLYYGPSSGSPWFLGGTAPPPEWFLPAPAPPPVAPWLTLTCPARQMEGGGGRSHSNSPTVLNSAGGRMDEAVWRPY</sequence>
<dbReference type="GO" id="GO:0000978">
    <property type="term" value="F:RNA polymerase II cis-regulatory region sequence-specific DNA binding"/>
    <property type="evidence" value="ECO:0007669"/>
    <property type="project" value="TreeGrafter"/>
</dbReference>
<dbReference type="GO" id="GO:0045944">
    <property type="term" value="P:positive regulation of transcription by RNA polymerase II"/>
    <property type="evidence" value="ECO:0007669"/>
    <property type="project" value="UniProtKB-ARBA"/>
</dbReference>
<dbReference type="GO" id="GO:0051094">
    <property type="term" value="P:positive regulation of developmental process"/>
    <property type="evidence" value="ECO:0007669"/>
    <property type="project" value="UniProtKB-ARBA"/>
</dbReference>
<evidence type="ECO:0000313" key="15">
    <source>
        <dbReference type="EMBL" id="CDQ95657.1"/>
    </source>
</evidence>
<proteinExistence type="predicted"/>
<dbReference type="GO" id="GO:0030097">
    <property type="term" value="P:hemopoiesis"/>
    <property type="evidence" value="ECO:0007669"/>
    <property type="project" value="TreeGrafter"/>
</dbReference>
<evidence type="ECO:0000256" key="13">
    <source>
        <dbReference type="SAM" id="MobiDB-lite"/>
    </source>
</evidence>
<evidence type="ECO:0000256" key="9">
    <source>
        <dbReference type="ARBA" id="ARBA00023163"/>
    </source>
</evidence>
<dbReference type="GO" id="GO:0000981">
    <property type="term" value="F:DNA-binding transcription factor activity, RNA polymerase II-specific"/>
    <property type="evidence" value="ECO:0007669"/>
    <property type="project" value="TreeGrafter"/>
</dbReference>
<evidence type="ECO:0000259" key="14">
    <source>
        <dbReference type="Pfam" id="PF08504"/>
    </source>
</evidence>
<name>A0A060YVR6_ONCMY</name>
<evidence type="ECO:0000256" key="5">
    <source>
        <dbReference type="ARBA" id="ARBA00022553"/>
    </source>
</evidence>
<protein>
    <recommendedName>
        <fullName evidence="11">Runt-related transcription factor 2</fullName>
    </recommendedName>
    <alternativeName>
        <fullName evidence="12">Core-binding factor subunit alpha-1</fullName>
    </alternativeName>
</protein>
<evidence type="ECO:0000256" key="4">
    <source>
        <dbReference type="ARBA" id="ARBA00022490"/>
    </source>
</evidence>
<accession>A0A060YVR6</accession>
<keyword evidence="10" id="KW-0539">Nucleus</keyword>
<keyword evidence="8" id="KW-0238">DNA-binding</keyword>
<evidence type="ECO:0000256" key="12">
    <source>
        <dbReference type="ARBA" id="ARBA00075972"/>
    </source>
</evidence>
<dbReference type="GO" id="GO:0045595">
    <property type="term" value="P:regulation of cell differentiation"/>
    <property type="evidence" value="ECO:0007669"/>
    <property type="project" value="TreeGrafter"/>
</dbReference>
<evidence type="ECO:0000256" key="1">
    <source>
        <dbReference type="ARBA" id="ARBA00004123"/>
    </source>
</evidence>